<dbReference type="EMBL" id="MSFN02000006">
    <property type="protein sequence ID" value="PTU19438.1"/>
    <property type="molecule type" value="Genomic_DNA"/>
</dbReference>
<dbReference type="GeneID" id="63816968"/>
<dbReference type="RefSeq" id="XP_040750830.1">
    <property type="nucleotide sequence ID" value="XM_040900086.1"/>
</dbReference>
<keyword evidence="2" id="KW-0472">Membrane</keyword>
<dbReference type="AlphaFoldDB" id="A0A2T5LT33"/>
<dbReference type="OrthoDB" id="5420214at2759"/>
<organism evidence="3 4">
    <name type="scientific">Aspergillus ochraceoroseus IBT 24754</name>
    <dbReference type="NCBI Taxonomy" id="1392256"/>
    <lineage>
        <taxon>Eukaryota</taxon>
        <taxon>Fungi</taxon>
        <taxon>Dikarya</taxon>
        <taxon>Ascomycota</taxon>
        <taxon>Pezizomycotina</taxon>
        <taxon>Eurotiomycetes</taxon>
        <taxon>Eurotiomycetidae</taxon>
        <taxon>Eurotiales</taxon>
        <taxon>Aspergillaceae</taxon>
        <taxon>Aspergillus</taxon>
        <taxon>Aspergillus subgen. Nidulantes</taxon>
    </lineage>
</organism>
<proteinExistence type="predicted"/>
<feature type="transmembrane region" description="Helical" evidence="2">
    <location>
        <begin position="291"/>
        <end position="322"/>
    </location>
</feature>
<feature type="compositionally biased region" description="Polar residues" evidence="1">
    <location>
        <begin position="58"/>
        <end position="69"/>
    </location>
</feature>
<feature type="region of interest" description="Disordered" evidence="1">
    <location>
        <begin position="23"/>
        <end position="91"/>
    </location>
</feature>
<evidence type="ECO:0000313" key="3">
    <source>
        <dbReference type="EMBL" id="PTU19438.1"/>
    </source>
</evidence>
<accession>A0A2T5LT33</accession>
<protein>
    <submittedName>
        <fullName evidence="3">Uncharacterized protein</fullName>
    </submittedName>
</protein>
<feature type="transmembrane region" description="Helical" evidence="2">
    <location>
        <begin position="198"/>
        <end position="219"/>
    </location>
</feature>
<name>A0A2T5LT33_9EURO</name>
<gene>
    <name evidence="3" type="ORF">P175DRAFT_0533876</name>
</gene>
<evidence type="ECO:0000313" key="4">
    <source>
        <dbReference type="Proteomes" id="UP000244073"/>
    </source>
</evidence>
<sequence>MRQPDMSHSAAYGQDQHQLVAAYLSDPANLPTVPPTALSSPRQSTADHDGTVDFPPSELNSVHTSTSRPHPSDPWDTSYPHSSRRSYRQPQPFSQFHRASVEGIHPDIEHQAVAPVMFVSSSYWENGSILTWASYSSGGVRKEARVRGSWTDHSSYMSGENHTPVVARVRKRAIEDDDAPMDASEDALLMLFRMSLPIPIFALVASLYTVFALLFAFLISPLRLLSCISYLRKTSFRAQICDLLVPQLHIHQRLIGLRQSAFRSASTQSIYQDPDRSFATDGAEGYSAGGLLMVLLLSSLMSFGLLLLAWTAAFFWIFAVMLGNPDGTERKDDGRAAVLGVARWWQIWLNKARKPVH</sequence>
<dbReference type="VEuPathDB" id="FungiDB:P175DRAFT_0533876"/>
<keyword evidence="2" id="KW-0812">Transmembrane</keyword>
<dbReference type="Proteomes" id="UP000244073">
    <property type="component" value="Unassembled WGS sequence"/>
</dbReference>
<reference evidence="3 4" key="1">
    <citation type="journal article" date="2018" name="Proc. Natl. Acad. Sci. U.S.A.">
        <title>Linking secondary metabolites to gene clusters through genome sequencing of six diverse Aspergillus species.</title>
        <authorList>
            <person name="Kaerboelling I."/>
            <person name="Vesth T.C."/>
            <person name="Frisvad J.C."/>
            <person name="Nybo J.L."/>
            <person name="Theobald S."/>
            <person name="Kuo A."/>
            <person name="Bowyer P."/>
            <person name="Matsuda Y."/>
            <person name="Mondo S."/>
            <person name="Lyhne E.K."/>
            <person name="Kogle M.E."/>
            <person name="Clum A."/>
            <person name="Lipzen A."/>
            <person name="Salamov A."/>
            <person name="Ngan C.Y."/>
            <person name="Daum C."/>
            <person name="Chiniquy J."/>
            <person name="Barry K."/>
            <person name="LaButti K."/>
            <person name="Haridas S."/>
            <person name="Simmons B.A."/>
            <person name="Magnuson J.K."/>
            <person name="Mortensen U.H."/>
            <person name="Larsen T.O."/>
            <person name="Grigoriev I.V."/>
            <person name="Baker S.E."/>
            <person name="Andersen M.R."/>
        </authorList>
    </citation>
    <scope>NUCLEOTIDE SEQUENCE [LARGE SCALE GENOMIC DNA]</scope>
    <source>
        <strain evidence="3 4">IBT 24754</strain>
    </source>
</reference>
<keyword evidence="2" id="KW-1133">Transmembrane helix</keyword>
<comment type="caution">
    <text evidence="3">The sequence shown here is derived from an EMBL/GenBank/DDBJ whole genome shotgun (WGS) entry which is preliminary data.</text>
</comment>
<evidence type="ECO:0000256" key="1">
    <source>
        <dbReference type="SAM" id="MobiDB-lite"/>
    </source>
</evidence>
<evidence type="ECO:0000256" key="2">
    <source>
        <dbReference type="SAM" id="Phobius"/>
    </source>
</evidence>